<evidence type="ECO:0000256" key="7">
    <source>
        <dbReference type="ARBA" id="ARBA00044507"/>
    </source>
</evidence>
<comment type="caution">
    <text evidence="10">The sequence shown here is derived from an EMBL/GenBank/DDBJ whole genome shotgun (WGS) entry which is preliminary data.</text>
</comment>
<evidence type="ECO:0000313" key="10">
    <source>
        <dbReference type="EMBL" id="MFC3291362.1"/>
    </source>
</evidence>
<comment type="similarity">
    <text evidence="7 8">Belongs to the SelA family.</text>
</comment>
<dbReference type="InterPro" id="IPR015424">
    <property type="entry name" value="PyrdxlP-dep_Trfase"/>
</dbReference>
<keyword evidence="3 8" id="KW-0808">Transferase</keyword>
<dbReference type="SUPFAM" id="SSF53383">
    <property type="entry name" value="PLP-dependent transferases"/>
    <property type="match status" value="1"/>
</dbReference>
<evidence type="ECO:0000256" key="1">
    <source>
        <dbReference type="ARBA" id="ARBA00001933"/>
    </source>
</evidence>
<dbReference type="NCBIfam" id="TIGR00474">
    <property type="entry name" value="selA"/>
    <property type="match status" value="1"/>
</dbReference>
<evidence type="ECO:0000313" key="11">
    <source>
        <dbReference type="Proteomes" id="UP001595640"/>
    </source>
</evidence>
<evidence type="ECO:0000256" key="6">
    <source>
        <dbReference type="ARBA" id="ARBA00023266"/>
    </source>
</evidence>
<dbReference type="InterPro" id="IPR018319">
    <property type="entry name" value="SelA-like"/>
</dbReference>
<name>A0ABV7LXT3_9GAMM</name>
<dbReference type="Pfam" id="PF03841">
    <property type="entry name" value="SelA"/>
    <property type="match status" value="1"/>
</dbReference>
<dbReference type="PANTHER" id="PTHR32328:SF0">
    <property type="entry name" value="L-SERYL-TRNA(SEC) SELENIUM TRANSFERASE"/>
    <property type="match status" value="1"/>
</dbReference>
<keyword evidence="11" id="KW-1185">Reference proteome</keyword>
<keyword evidence="6 8" id="KW-0711">Selenium</keyword>
<comment type="catalytic activity">
    <reaction evidence="8">
        <text>L-seryl-tRNA(Sec) + selenophosphate + H(+) = L-selenocysteinyl-tRNA(Sec) + phosphate</text>
        <dbReference type="Rhea" id="RHEA:22728"/>
        <dbReference type="Rhea" id="RHEA-COMP:9742"/>
        <dbReference type="Rhea" id="RHEA-COMP:9743"/>
        <dbReference type="ChEBI" id="CHEBI:15378"/>
        <dbReference type="ChEBI" id="CHEBI:16144"/>
        <dbReference type="ChEBI" id="CHEBI:43474"/>
        <dbReference type="ChEBI" id="CHEBI:78533"/>
        <dbReference type="ChEBI" id="CHEBI:78573"/>
        <dbReference type="EC" id="2.9.1.1"/>
    </reaction>
</comment>
<dbReference type="PANTHER" id="PTHR32328">
    <property type="entry name" value="L-SERYL-TRNA(SEC) SELENIUM TRANSFERASE"/>
    <property type="match status" value="1"/>
</dbReference>
<dbReference type="InterPro" id="IPR004534">
    <property type="entry name" value="SelA_trans"/>
</dbReference>
<evidence type="ECO:0000259" key="9">
    <source>
        <dbReference type="Pfam" id="PF12390"/>
    </source>
</evidence>
<dbReference type="RefSeq" id="WP_229804276.1">
    <property type="nucleotide sequence ID" value="NZ_BMXD01000007.1"/>
</dbReference>
<evidence type="ECO:0000256" key="5">
    <source>
        <dbReference type="ARBA" id="ARBA00022917"/>
    </source>
</evidence>
<evidence type="ECO:0000256" key="2">
    <source>
        <dbReference type="ARBA" id="ARBA00022490"/>
    </source>
</evidence>
<dbReference type="Proteomes" id="UP001595640">
    <property type="component" value="Unassembled WGS sequence"/>
</dbReference>
<dbReference type="EMBL" id="JBHRUH010000010">
    <property type="protein sequence ID" value="MFC3291362.1"/>
    <property type="molecule type" value="Genomic_DNA"/>
</dbReference>
<keyword evidence="5 8" id="KW-0648">Protein biosynthesis</keyword>
<comment type="cofactor">
    <cofactor evidence="1 8">
        <name>pyridoxal 5'-phosphate</name>
        <dbReference type="ChEBI" id="CHEBI:597326"/>
    </cofactor>
</comment>
<keyword evidence="2 8" id="KW-0963">Cytoplasm</keyword>
<sequence length="486" mass="53059">MNTTMDVRRRLPAVDALMADPSLQDTLKRHSRSLVRRSVRETLDDARRRLQNQALDADSLPIEFGDLVQRCVSRLDTLTQPNSRAVFNLTGTVIHTNLGRSPLPEPAIEAMAEAARHPIALEYDLESGGRGDRDTLVESLLCELTGAEAATVVNNNAGAVVLALGALGAGREAVISRGELIEIGGAFRMPDIMQAAGCSLHEVGATNRTHARDFEGALNDETGLIVKAHTSNYAITGFTKSVPEHELAEIAHRHGVPFLVDLGSGALTDLAALGLPYEALPRDTIAAGADVVTFSGDKLLGGPQAGIIVGKREMIERIKRHPLKRALRLDKLMLAALEATLRVYRDSDTPARDIPALAMLTRPEVDIAALGERLLPSVRTLLDDVDVTLQDCMSQLGSGSLPVDRLPSRALVWRPQAQERQARERALRCLEMAFRCLPKPVIGRLRDGALHLDLRCLMGEAQERQFVDQLKLLKSHYIASRTREET</sequence>
<evidence type="ECO:0000256" key="4">
    <source>
        <dbReference type="ARBA" id="ARBA00022898"/>
    </source>
</evidence>
<evidence type="ECO:0000256" key="8">
    <source>
        <dbReference type="HAMAP-Rule" id="MF_00423"/>
    </source>
</evidence>
<accession>A0ABV7LXT3</accession>
<comment type="function">
    <text evidence="8">Converts seryl-tRNA(Sec) to selenocysteinyl-tRNA(Sec) required for selenoprotein biosynthesis.</text>
</comment>
<dbReference type="Gene3D" id="3.40.640.10">
    <property type="entry name" value="Type I PLP-dependent aspartate aminotransferase-like (Major domain)"/>
    <property type="match status" value="1"/>
</dbReference>
<dbReference type="InterPro" id="IPR015421">
    <property type="entry name" value="PyrdxlP-dep_Trfase_major"/>
</dbReference>
<reference evidence="11" key="1">
    <citation type="journal article" date="2019" name="Int. J. Syst. Evol. Microbiol.">
        <title>The Global Catalogue of Microorganisms (GCM) 10K type strain sequencing project: providing services to taxonomists for standard genome sequencing and annotation.</title>
        <authorList>
            <consortium name="The Broad Institute Genomics Platform"/>
            <consortium name="The Broad Institute Genome Sequencing Center for Infectious Disease"/>
            <person name="Wu L."/>
            <person name="Ma J."/>
        </authorList>
    </citation>
    <scope>NUCLEOTIDE SEQUENCE [LARGE SCALE GENOMIC DNA]</scope>
    <source>
        <strain evidence="11">KCTC 12847</strain>
    </source>
</reference>
<comment type="pathway">
    <text evidence="8">Aminoacyl-tRNA biosynthesis; selenocysteinyl-tRNA(Sec) biosynthesis; selenocysteinyl-tRNA(Sec) from L-seryl-tRNA(Sec) (bacterial route): step 1/1.</text>
</comment>
<dbReference type="EC" id="2.9.1.1" evidence="8"/>
<comment type="subcellular location">
    <subcellularLocation>
        <location evidence="8">Cytoplasm</location>
    </subcellularLocation>
</comment>
<evidence type="ECO:0000256" key="3">
    <source>
        <dbReference type="ARBA" id="ARBA00022679"/>
    </source>
</evidence>
<dbReference type="Gene3D" id="3.90.1150.180">
    <property type="match status" value="1"/>
</dbReference>
<dbReference type="GO" id="GO:0004125">
    <property type="term" value="F:L-seryl-tRNA(Sec) selenium transferase activity"/>
    <property type="evidence" value="ECO:0007669"/>
    <property type="project" value="UniProtKB-EC"/>
</dbReference>
<feature type="domain" description="L-seryl-tRNA selenium transferase N-terminal" evidence="9">
    <location>
        <begin position="8"/>
        <end position="47"/>
    </location>
</feature>
<dbReference type="Pfam" id="PF12390">
    <property type="entry name" value="Se-cys_synth_N"/>
    <property type="match status" value="1"/>
</dbReference>
<organism evidence="10 11">
    <name type="scientific">Modicisalibacter luteus</name>
    <dbReference type="NCBI Taxonomy" id="453962"/>
    <lineage>
        <taxon>Bacteria</taxon>
        <taxon>Pseudomonadati</taxon>
        <taxon>Pseudomonadota</taxon>
        <taxon>Gammaproteobacteria</taxon>
        <taxon>Oceanospirillales</taxon>
        <taxon>Halomonadaceae</taxon>
        <taxon>Modicisalibacter</taxon>
    </lineage>
</organism>
<gene>
    <name evidence="8 10" type="primary">selA</name>
    <name evidence="10" type="ORF">ACFOEI_04715</name>
</gene>
<dbReference type="InterPro" id="IPR025862">
    <property type="entry name" value="SelA_trans_N_dom"/>
</dbReference>
<dbReference type="HAMAP" id="MF_00423">
    <property type="entry name" value="SelA"/>
    <property type="match status" value="1"/>
</dbReference>
<protein>
    <recommendedName>
        <fullName evidence="8">L-seryl-tRNA(Sec) selenium transferase</fullName>
        <ecNumber evidence="8">2.9.1.1</ecNumber>
    </recommendedName>
    <alternativeName>
        <fullName evidence="8">Selenocysteine synthase</fullName>
        <shortName evidence="8">Sec synthase</shortName>
    </alternativeName>
    <alternativeName>
        <fullName evidence="8">Selenocysteinyl-tRNA(Sec) synthase</fullName>
    </alternativeName>
</protein>
<feature type="modified residue" description="N6-(pyridoxal phosphate)lysine" evidence="8">
    <location>
        <position position="298"/>
    </location>
</feature>
<proteinExistence type="inferred from homology"/>
<keyword evidence="4 8" id="KW-0663">Pyridoxal phosphate</keyword>